<gene>
    <name evidence="1" type="ORF">CLUMA_CG005277</name>
</gene>
<keyword evidence="2" id="KW-1185">Reference proteome</keyword>
<evidence type="ECO:0000313" key="2">
    <source>
        <dbReference type="Proteomes" id="UP000183832"/>
    </source>
</evidence>
<protein>
    <submittedName>
        <fullName evidence="1">CLUMA_CG005277, isoform A</fullName>
    </submittedName>
</protein>
<sequence length="79" mass="8975">MCSRAFHDTDVTSMGLFEHVFTYVDLNLSLDIPFMRSSEGLLGINIVQVLHGFYSLCNDKRHEKASSTYSSHLRISTFS</sequence>
<reference evidence="1 2" key="1">
    <citation type="submission" date="2015-04" db="EMBL/GenBank/DDBJ databases">
        <authorList>
            <person name="Syromyatnikov M.Y."/>
            <person name="Popov V.N."/>
        </authorList>
    </citation>
    <scope>NUCLEOTIDE SEQUENCE [LARGE SCALE GENOMIC DNA]</scope>
</reference>
<dbReference type="EMBL" id="CVRI01000021">
    <property type="protein sequence ID" value="CRK91623.1"/>
    <property type="molecule type" value="Genomic_DNA"/>
</dbReference>
<accession>A0A1J1HU72</accession>
<proteinExistence type="predicted"/>
<name>A0A1J1HU72_9DIPT</name>
<evidence type="ECO:0000313" key="1">
    <source>
        <dbReference type="EMBL" id="CRK91623.1"/>
    </source>
</evidence>
<dbReference type="Proteomes" id="UP000183832">
    <property type="component" value="Unassembled WGS sequence"/>
</dbReference>
<organism evidence="1 2">
    <name type="scientific">Clunio marinus</name>
    <dbReference type="NCBI Taxonomy" id="568069"/>
    <lineage>
        <taxon>Eukaryota</taxon>
        <taxon>Metazoa</taxon>
        <taxon>Ecdysozoa</taxon>
        <taxon>Arthropoda</taxon>
        <taxon>Hexapoda</taxon>
        <taxon>Insecta</taxon>
        <taxon>Pterygota</taxon>
        <taxon>Neoptera</taxon>
        <taxon>Endopterygota</taxon>
        <taxon>Diptera</taxon>
        <taxon>Nematocera</taxon>
        <taxon>Chironomoidea</taxon>
        <taxon>Chironomidae</taxon>
        <taxon>Clunio</taxon>
    </lineage>
</organism>
<dbReference type="AlphaFoldDB" id="A0A1J1HU72"/>